<dbReference type="InterPro" id="IPR051446">
    <property type="entry name" value="HTH_trans_reg/aminotransferase"/>
</dbReference>
<evidence type="ECO:0000256" key="1">
    <source>
        <dbReference type="ARBA" id="ARBA00005384"/>
    </source>
</evidence>
<sequence>MAETVLTARSVENLLGDWRAGGAAAYLALAERIRLLMLDGRIPVDTRLPAERELSERLGVSRTTVTAAYRHLREAGYLDSVRGSGSAARLPGARQAAAPSHDAGFLDFSQATTPAIPGLADDARAAVEELPLHLGGHGFDPVGIPSLREALAQRYSDRGLPTSPDQIMVTIGAQHAIALLARTLVSRGDRAVIEVPTYPHSYEALRAAGARLVPVGITPERDAAARADGVVDDDGSADDSADEADDLVQAISFSNPALAYLIPDFHNPTGRSMTVEARERILAAASRQGTIIVADETTAEMDIDRRQSYLPLAAYGDAVIIGSVGKTVWGGLRLGWIRAEAPLIRRLVANRSHNDLGTPILDQLVVKQVLRRMDEVLAIRREQLRVGRDHLEGRLAEAFPEWTVPHVNGGLATWVNLGTPVSSQLALGARAHGLIIAAGPRFGIDGAFERFLRIPIGYTPEETDRAVEALARSWAALGSHPVPDAPYLAAVV</sequence>
<evidence type="ECO:0000256" key="4">
    <source>
        <dbReference type="ARBA" id="ARBA00023125"/>
    </source>
</evidence>
<evidence type="ECO:0000256" key="3">
    <source>
        <dbReference type="ARBA" id="ARBA00023015"/>
    </source>
</evidence>
<gene>
    <name evidence="7" type="ORF">WJX64_14435</name>
</gene>
<dbReference type="PANTHER" id="PTHR46577:SF1">
    <property type="entry name" value="HTH-TYPE TRANSCRIPTIONAL REGULATORY PROTEIN GABR"/>
    <property type="match status" value="1"/>
</dbReference>
<dbReference type="PRINTS" id="PR00035">
    <property type="entry name" value="HTHGNTR"/>
</dbReference>
<evidence type="ECO:0000259" key="6">
    <source>
        <dbReference type="PROSITE" id="PS50949"/>
    </source>
</evidence>
<organism evidence="7 8">
    <name type="scientific">Leifsonia stereocauli</name>
    <dbReference type="NCBI Taxonomy" id="3134136"/>
    <lineage>
        <taxon>Bacteria</taxon>
        <taxon>Bacillati</taxon>
        <taxon>Actinomycetota</taxon>
        <taxon>Actinomycetes</taxon>
        <taxon>Micrococcales</taxon>
        <taxon>Microbacteriaceae</taxon>
        <taxon>Leifsonia</taxon>
    </lineage>
</organism>
<dbReference type="InterPro" id="IPR015424">
    <property type="entry name" value="PyrdxlP-dep_Trfase"/>
</dbReference>
<dbReference type="Proteomes" id="UP001425155">
    <property type="component" value="Unassembled WGS sequence"/>
</dbReference>
<dbReference type="Gene3D" id="1.10.10.10">
    <property type="entry name" value="Winged helix-like DNA-binding domain superfamily/Winged helix DNA-binding domain"/>
    <property type="match status" value="1"/>
</dbReference>
<dbReference type="RefSeq" id="WP_342115318.1">
    <property type="nucleotide sequence ID" value="NZ_JBCAUN010000003.1"/>
</dbReference>
<dbReference type="SMART" id="SM00345">
    <property type="entry name" value="HTH_GNTR"/>
    <property type="match status" value="1"/>
</dbReference>
<keyword evidence="2" id="KW-0663">Pyridoxal phosphate</keyword>
<dbReference type="InterPro" id="IPR000524">
    <property type="entry name" value="Tscrpt_reg_HTH_GntR"/>
</dbReference>
<protein>
    <submittedName>
        <fullName evidence="7">PLP-dependent aminotransferase family protein</fullName>
    </submittedName>
</protein>
<evidence type="ECO:0000256" key="2">
    <source>
        <dbReference type="ARBA" id="ARBA00022898"/>
    </source>
</evidence>
<dbReference type="Pfam" id="PF00392">
    <property type="entry name" value="GntR"/>
    <property type="match status" value="1"/>
</dbReference>
<dbReference type="EMBL" id="JBCLVG010000003">
    <property type="protein sequence ID" value="MEN1947752.1"/>
    <property type="molecule type" value="Genomic_DNA"/>
</dbReference>
<comment type="caution">
    <text evidence="7">The sequence shown here is derived from an EMBL/GenBank/DDBJ whole genome shotgun (WGS) entry which is preliminary data.</text>
</comment>
<dbReference type="InterPro" id="IPR036390">
    <property type="entry name" value="WH_DNA-bd_sf"/>
</dbReference>
<dbReference type="InterPro" id="IPR004839">
    <property type="entry name" value="Aminotransferase_I/II_large"/>
</dbReference>
<keyword evidence="7" id="KW-0808">Transferase</keyword>
<evidence type="ECO:0000313" key="7">
    <source>
        <dbReference type="EMBL" id="MEN1947752.1"/>
    </source>
</evidence>
<reference evidence="7 8" key="1">
    <citation type="submission" date="2024-03" db="EMBL/GenBank/DDBJ databases">
        <title>YIM 134122 draft genome.</title>
        <authorList>
            <person name="Zuo S."/>
            <person name="Xiong L."/>
        </authorList>
    </citation>
    <scope>NUCLEOTIDE SEQUENCE [LARGE SCALE GENOMIC DNA]</scope>
    <source>
        <strain evidence="7 8">YIM 134122</strain>
    </source>
</reference>
<evidence type="ECO:0000313" key="8">
    <source>
        <dbReference type="Proteomes" id="UP001425155"/>
    </source>
</evidence>
<dbReference type="PANTHER" id="PTHR46577">
    <property type="entry name" value="HTH-TYPE TRANSCRIPTIONAL REGULATORY PROTEIN GABR"/>
    <property type="match status" value="1"/>
</dbReference>
<dbReference type="InterPro" id="IPR015421">
    <property type="entry name" value="PyrdxlP-dep_Trfase_major"/>
</dbReference>
<proteinExistence type="inferred from homology"/>
<evidence type="ECO:0000256" key="5">
    <source>
        <dbReference type="ARBA" id="ARBA00023163"/>
    </source>
</evidence>
<dbReference type="Pfam" id="PF00155">
    <property type="entry name" value="Aminotran_1_2"/>
    <property type="match status" value="1"/>
</dbReference>
<keyword evidence="4" id="KW-0238">DNA-binding</keyword>
<dbReference type="InterPro" id="IPR036388">
    <property type="entry name" value="WH-like_DNA-bd_sf"/>
</dbReference>
<dbReference type="PROSITE" id="PS50949">
    <property type="entry name" value="HTH_GNTR"/>
    <property type="match status" value="1"/>
</dbReference>
<feature type="domain" description="HTH gntR-type" evidence="6">
    <location>
        <begin position="23"/>
        <end position="91"/>
    </location>
</feature>
<name>A0ABU9W705_9MICO</name>
<dbReference type="CDD" id="cd00609">
    <property type="entry name" value="AAT_like"/>
    <property type="match status" value="1"/>
</dbReference>
<keyword evidence="3" id="KW-0805">Transcription regulation</keyword>
<accession>A0ABU9W705</accession>
<keyword evidence="8" id="KW-1185">Reference proteome</keyword>
<dbReference type="Gene3D" id="3.40.640.10">
    <property type="entry name" value="Type I PLP-dependent aspartate aminotransferase-like (Major domain)"/>
    <property type="match status" value="1"/>
</dbReference>
<dbReference type="SUPFAM" id="SSF53383">
    <property type="entry name" value="PLP-dependent transferases"/>
    <property type="match status" value="1"/>
</dbReference>
<keyword evidence="5" id="KW-0804">Transcription</keyword>
<dbReference type="CDD" id="cd07377">
    <property type="entry name" value="WHTH_GntR"/>
    <property type="match status" value="1"/>
</dbReference>
<comment type="similarity">
    <text evidence="1">In the C-terminal section; belongs to the class-I pyridoxal-phosphate-dependent aminotransferase family.</text>
</comment>
<keyword evidence="7" id="KW-0032">Aminotransferase</keyword>
<dbReference type="GO" id="GO:0008483">
    <property type="term" value="F:transaminase activity"/>
    <property type="evidence" value="ECO:0007669"/>
    <property type="project" value="UniProtKB-KW"/>
</dbReference>
<dbReference type="SUPFAM" id="SSF46785">
    <property type="entry name" value="Winged helix' DNA-binding domain"/>
    <property type="match status" value="1"/>
</dbReference>